<dbReference type="PROSITE" id="PS50943">
    <property type="entry name" value="HTH_CROC1"/>
    <property type="match status" value="1"/>
</dbReference>
<feature type="domain" description="HTH cro/C1-type" evidence="1">
    <location>
        <begin position="50"/>
        <end position="105"/>
    </location>
</feature>
<dbReference type="EMBL" id="CP018172">
    <property type="protein sequence ID" value="APH74891.1"/>
    <property type="molecule type" value="Genomic_DNA"/>
</dbReference>
<geneLocation type="plasmid" evidence="2">
    <name>unnamed1</name>
</geneLocation>
<dbReference type="Gene3D" id="1.10.260.40">
    <property type="entry name" value="lambda repressor-like DNA-binding domains"/>
    <property type="match status" value="1"/>
</dbReference>
<dbReference type="InterPro" id="IPR001387">
    <property type="entry name" value="Cro/C1-type_HTH"/>
</dbReference>
<dbReference type="RefSeq" id="WP_072608347.1">
    <property type="nucleotide sequence ID" value="NZ_CP018172.1"/>
</dbReference>
<dbReference type="AlphaFoldDB" id="A0A1L3SZV0"/>
<gene>
    <name evidence="2" type="ORF">BSQ44_25670</name>
</gene>
<reference evidence="2 3" key="1">
    <citation type="submission" date="2016-11" db="EMBL/GenBank/DDBJ databases">
        <title>Mesorhizobium oceanicum sp. nov., isolated from deep seawater in South China Sea.</title>
        <authorList>
            <person name="Fu G.-Y."/>
        </authorList>
    </citation>
    <scope>NUCLEOTIDE SEQUENCE [LARGE SCALE GENOMIC DNA]</scope>
    <source>
        <strain evidence="2 3">B7</strain>
        <plasmid evidence="3">Plasmid unnamed1</plasmid>
    </source>
</reference>
<dbReference type="KEGG" id="meso:BSQ44_25670"/>
<name>A0A1L3SZV0_9HYPH</name>
<dbReference type="InterPro" id="IPR010982">
    <property type="entry name" value="Lambda_DNA-bd_dom_sf"/>
</dbReference>
<proteinExistence type="predicted"/>
<keyword evidence="3" id="KW-1185">Reference proteome</keyword>
<evidence type="ECO:0000313" key="3">
    <source>
        <dbReference type="Proteomes" id="UP000182840"/>
    </source>
</evidence>
<organism evidence="2 3">
    <name type="scientific">Aquibium oceanicum</name>
    <dbReference type="NCBI Taxonomy" id="1670800"/>
    <lineage>
        <taxon>Bacteria</taxon>
        <taxon>Pseudomonadati</taxon>
        <taxon>Pseudomonadota</taxon>
        <taxon>Alphaproteobacteria</taxon>
        <taxon>Hyphomicrobiales</taxon>
        <taxon>Phyllobacteriaceae</taxon>
        <taxon>Aquibium</taxon>
    </lineage>
</organism>
<evidence type="ECO:0000313" key="2">
    <source>
        <dbReference type="EMBL" id="APH74891.1"/>
    </source>
</evidence>
<dbReference type="Pfam" id="PF01381">
    <property type="entry name" value="HTH_3"/>
    <property type="match status" value="1"/>
</dbReference>
<keyword evidence="2" id="KW-0614">Plasmid</keyword>
<dbReference type="Proteomes" id="UP000182840">
    <property type="component" value="Plasmid unnamed1"/>
</dbReference>
<dbReference type="SUPFAM" id="SSF47413">
    <property type="entry name" value="lambda repressor-like DNA-binding domains"/>
    <property type="match status" value="1"/>
</dbReference>
<protein>
    <submittedName>
        <fullName evidence="2">Transcriptional regulator</fullName>
    </submittedName>
</protein>
<evidence type="ECO:0000259" key="1">
    <source>
        <dbReference type="PROSITE" id="PS50943"/>
    </source>
</evidence>
<dbReference type="CDD" id="cd00093">
    <property type="entry name" value="HTH_XRE"/>
    <property type="match status" value="1"/>
</dbReference>
<dbReference type="GO" id="GO:0003677">
    <property type="term" value="F:DNA binding"/>
    <property type="evidence" value="ECO:0007669"/>
    <property type="project" value="InterPro"/>
</dbReference>
<sequence length="167" mass="18977">MAIKDIQTFIDNHGLVETEDSEVEKPIWRKPSFQGIRSLLDMERGLSRFLRERRDALNLNREQVGMMIGIHQEIYARHERAGAKLRVTRLLHLAELLGFSPFDAIYAAAPQFFGDSPEEAEVKSKLVQRILDLPAATAQNLLMLVEELSPDTVDDGASKAPKRRREP</sequence>
<accession>A0A1L3SZV0</accession>
<dbReference type="OrthoDB" id="5522295at2"/>